<dbReference type="InterPro" id="IPR036259">
    <property type="entry name" value="MFS_trans_sf"/>
</dbReference>
<dbReference type="Pfam" id="PF07690">
    <property type="entry name" value="MFS_1"/>
    <property type="match status" value="1"/>
</dbReference>
<proteinExistence type="predicted"/>
<feature type="transmembrane region" description="Helical" evidence="1">
    <location>
        <begin position="305"/>
        <end position="336"/>
    </location>
</feature>
<feature type="transmembrane region" description="Helical" evidence="1">
    <location>
        <begin position="27"/>
        <end position="50"/>
    </location>
</feature>
<sequence length="427" mass="46249">MAISRTVFKYYLYKATEAVEFYRPIMYLYFLSQGLSFTQIVIIEALYNLTTVLGEMPTGYVGDRIGRRNSLLIGSALITATLVGIAFASSFLAFALLFICWSLGYNFRSGTEDAWVYETLTDVSASDEFTRVRGRGQSIALTAGVGASLVGGYLGDLDLAYPFLAAALFTGLGLLVIVTLDEPATYEESGSSEMGIREAWGVVKQAVGQRRIRSFIVYYFVLFSAVTYLVFIFLQPIFESVVTDLNMSLTFSLPVPGQGDPYTLALSTENVETLLGVYYAAINLVSAAISYRISLIEEWVGLRRWFIAIPLLVGGLLTVMVFVPPIALVALFVGWACVEPTRVLAGQYVNDRIETLGRATVLSAMAMVSAVTVIPFQLGSGVISDIVSPVIALSAAGVILVVGSVVILLWESPIEQSSISSNPKTGT</sequence>
<dbReference type="RefSeq" id="WP_250141866.1">
    <property type="nucleotide sequence ID" value="NZ_JALIQP010000004.1"/>
</dbReference>
<feature type="transmembrane region" description="Helical" evidence="1">
    <location>
        <begin position="71"/>
        <end position="104"/>
    </location>
</feature>
<comment type="caution">
    <text evidence="2">The sequence shown here is derived from an EMBL/GenBank/DDBJ whole genome shotgun (WGS) entry which is preliminary data.</text>
</comment>
<gene>
    <name evidence="2" type="ORF">ACFO5R_11105</name>
</gene>
<protein>
    <submittedName>
        <fullName evidence="2">MFS transporter</fullName>
    </submittedName>
</protein>
<dbReference type="PANTHER" id="PTHR23530">
    <property type="entry name" value="TRANSPORT PROTEIN-RELATED"/>
    <property type="match status" value="1"/>
</dbReference>
<evidence type="ECO:0000313" key="2">
    <source>
        <dbReference type="EMBL" id="MFC4542470.1"/>
    </source>
</evidence>
<dbReference type="AlphaFoldDB" id="A0ABD5PPK6"/>
<keyword evidence="1" id="KW-1133">Transmembrane helix</keyword>
<accession>A0ABD5PPK6</accession>
<organism evidence="2 3">
    <name type="scientific">Halosolutus amylolyticus</name>
    <dbReference type="NCBI Taxonomy" id="2932267"/>
    <lineage>
        <taxon>Archaea</taxon>
        <taxon>Methanobacteriati</taxon>
        <taxon>Methanobacteriota</taxon>
        <taxon>Stenosarchaea group</taxon>
        <taxon>Halobacteria</taxon>
        <taxon>Halobacteriales</taxon>
        <taxon>Natrialbaceae</taxon>
        <taxon>Halosolutus</taxon>
    </lineage>
</organism>
<dbReference type="Proteomes" id="UP001595898">
    <property type="component" value="Unassembled WGS sequence"/>
</dbReference>
<dbReference type="EMBL" id="JBHSFA010000005">
    <property type="protein sequence ID" value="MFC4542470.1"/>
    <property type="molecule type" value="Genomic_DNA"/>
</dbReference>
<name>A0ABD5PPK6_9EURY</name>
<dbReference type="PANTHER" id="PTHR23530:SF1">
    <property type="entry name" value="PERMEASE, MAJOR FACILITATOR SUPERFAMILY-RELATED"/>
    <property type="match status" value="1"/>
</dbReference>
<evidence type="ECO:0000313" key="3">
    <source>
        <dbReference type="Proteomes" id="UP001595898"/>
    </source>
</evidence>
<feature type="transmembrane region" description="Helical" evidence="1">
    <location>
        <begin position="276"/>
        <end position="293"/>
    </location>
</feature>
<reference evidence="2 3" key="1">
    <citation type="journal article" date="2019" name="Int. J. Syst. Evol. Microbiol.">
        <title>The Global Catalogue of Microorganisms (GCM) 10K type strain sequencing project: providing services to taxonomists for standard genome sequencing and annotation.</title>
        <authorList>
            <consortium name="The Broad Institute Genomics Platform"/>
            <consortium name="The Broad Institute Genome Sequencing Center for Infectious Disease"/>
            <person name="Wu L."/>
            <person name="Ma J."/>
        </authorList>
    </citation>
    <scope>NUCLEOTIDE SEQUENCE [LARGE SCALE GENOMIC DNA]</scope>
    <source>
        <strain evidence="2 3">WLHS5</strain>
    </source>
</reference>
<dbReference type="Gene3D" id="1.20.1250.20">
    <property type="entry name" value="MFS general substrate transporter like domains"/>
    <property type="match status" value="1"/>
</dbReference>
<dbReference type="SUPFAM" id="SSF103473">
    <property type="entry name" value="MFS general substrate transporter"/>
    <property type="match status" value="1"/>
</dbReference>
<keyword evidence="3" id="KW-1185">Reference proteome</keyword>
<feature type="transmembrane region" description="Helical" evidence="1">
    <location>
        <begin position="216"/>
        <end position="238"/>
    </location>
</feature>
<feature type="transmembrane region" description="Helical" evidence="1">
    <location>
        <begin position="390"/>
        <end position="410"/>
    </location>
</feature>
<feature type="transmembrane region" description="Helical" evidence="1">
    <location>
        <begin position="159"/>
        <end position="180"/>
    </location>
</feature>
<feature type="transmembrane region" description="Helical" evidence="1">
    <location>
        <begin position="356"/>
        <end position="378"/>
    </location>
</feature>
<dbReference type="InterPro" id="IPR011701">
    <property type="entry name" value="MFS"/>
</dbReference>
<dbReference type="InterPro" id="IPR053160">
    <property type="entry name" value="MFS_DHA3_Transporter"/>
</dbReference>
<keyword evidence="1" id="KW-0472">Membrane</keyword>
<evidence type="ECO:0000256" key="1">
    <source>
        <dbReference type="SAM" id="Phobius"/>
    </source>
</evidence>
<keyword evidence="1" id="KW-0812">Transmembrane</keyword>